<feature type="binding site" evidence="8">
    <location>
        <begin position="21"/>
        <end position="24"/>
    </location>
    <ligand>
        <name>substrate</name>
    </ligand>
</feature>
<feature type="binding site" evidence="7 9">
    <location>
        <begin position="88"/>
        <end position="89"/>
    </location>
    <ligand>
        <name>FMN</name>
        <dbReference type="ChEBI" id="CHEBI:58210"/>
    </ligand>
</feature>
<feature type="binding site" evidence="7 8">
    <location>
        <position position="79"/>
    </location>
    <ligand>
        <name>substrate</name>
    </ligand>
</feature>
<evidence type="ECO:0000256" key="7">
    <source>
        <dbReference type="HAMAP-Rule" id="MF_01629"/>
    </source>
</evidence>
<dbReference type="InterPro" id="IPR011576">
    <property type="entry name" value="Pyridox_Oxase_N"/>
</dbReference>
<evidence type="ECO:0000259" key="10">
    <source>
        <dbReference type="Pfam" id="PF01243"/>
    </source>
</evidence>
<comment type="cofactor">
    <cofactor evidence="7 9">
        <name>FMN</name>
        <dbReference type="ChEBI" id="CHEBI:58210"/>
    </cofactor>
    <text evidence="7 9">Binds 1 FMN per subunit.</text>
</comment>
<evidence type="ECO:0000256" key="9">
    <source>
        <dbReference type="PIRSR" id="PIRSR000190-2"/>
    </source>
</evidence>
<comment type="function">
    <text evidence="7">Catalyzes the oxidation of either pyridoxine 5'-phosphate (PNP) or pyridoxamine 5'-phosphate (PMP) into pyridoxal 5'-phosphate (PLP).</text>
</comment>
<comment type="pathway">
    <text evidence="7">Cofactor metabolism; pyridoxal 5'-phosphate salvage; pyridoxal 5'-phosphate from pyridoxamine 5'-phosphate: step 1/1.</text>
</comment>
<evidence type="ECO:0000259" key="11">
    <source>
        <dbReference type="Pfam" id="PF10590"/>
    </source>
</evidence>
<dbReference type="PANTHER" id="PTHR10851">
    <property type="entry name" value="PYRIDOXINE-5-PHOSPHATE OXIDASE"/>
    <property type="match status" value="1"/>
</dbReference>
<evidence type="ECO:0000256" key="1">
    <source>
        <dbReference type="ARBA" id="ARBA00007301"/>
    </source>
</evidence>
<feature type="binding site" evidence="7 8">
    <location>
        <position position="135"/>
    </location>
    <ligand>
        <name>substrate</name>
    </ligand>
</feature>
<feature type="binding site" evidence="7 8">
    <location>
        <position position="143"/>
    </location>
    <ligand>
        <name>substrate</name>
    </ligand>
</feature>
<feature type="binding site" evidence="7 9">
    <location>
        <position position="197"/>
    </location>
    <ligand>
        <name>FMN</name>
        <dbReference type="ChEBI" id="CHEBI:58210"/>
    </ligand>
</feature>
<dbReference type="NCBIfam" id="NF004231">
    <property type="entry name" value="PRK05679.1"/>
    <property type="match status" value="1"/>
</dbReference>
<dbReference type="FunFam" id="2.30.110.10:FF:000020">
    <property type="entry name" value="PNPO isoform 11"/>
    <property type="match status" value="1"/>
</dbReference>
<dbReference type="PROSITE" id="PS01064">
    <property type="entry name" value="PYRIDOX_OXIDASE"/>
    <property type="match status" value="1"/>
</dbReference>
<feature type="binding site" evidence="7 9">
    <location>
        <begin position="152"/>
        <end position="153"/>
    </location>
    <ligand>
        <name>FMN</name>
        <dbReference type="ChEBI" id="CHEBI:58210"/>
    </ligand>
</feature>
<evidence type="ECO:0000256" key="3">
    <source>
        <dbReference type="ARBA" id="ARBA00022630"/>
    </source>
</evidence>
<dbReference type="InterPro" id="IPR000659">
    <property type="entry name" value="Pyridox_Oxase"/>
</dbReference>
<dbReference type="InterPro" id="IPR012349">
    <property type="entry name" value="Split_barrel_FMN-bd"/>
</dbReference>
<feature type="binding site" evidence="7 8">
    <location>
        <position position="139"/>
    </location>
    <ligand>
        <name>substrate</name>
    </ligand>
</feature>
<protein>
    <recommendedName>
        <fullName evidence="7">Pyridoxine/pyridoxamine 5'-phosphate oxidase</fullName>
        <ecNumber evidence="7">1.4.3.5</ecNumber>
    </recommendedName>
    <alternativeName>
        <fullName evidence="7">PNP/PMP oxidase</fullName>
        <shortName evidence="7">PNPOx</shortName>
    </alternativeName>
    <alternativeName>
        <fullName evidence="7">Pyridoxal 5'-phosphate synthase</fullName>
    </alternativeName>
</protein>
<name>A0A2W7R7Y4_9BACT</name>
<feature type="domain" description="Pyridoxamine 5'-phosphate oxidase N-terminal" evidence="10">
    <location>
        <begin position="46"/>
        <end position="162"/>
    </location>
</feature>
<dbReference type="EMBL" id="QKZU01000007">
    <property type="protein sequence ID" value="PZX56968.1"/>
    <property type="molecule type" value="Genomic_DNA"/>
</dbReference>
<evidence type="ECO:0000256" key="6">
    <source>
        <dbReference type="ARBA" id="ARBA00023096"/>
    </source>
</evidence>
<comment type="caution">
    <text evidence="7">Lacks conserved residue(s) required for the propagation of feature annotation.</text>
</comment>
<accession>A0A2W7R7Y4</accession>
<dbReference type="HAMAP" id="MF_01629">
    <property type="entry name" value="PdxH"/>
    <property type="match status" value="1"/>
</dbReference>
<dbReference type="GO" id="GO:0004733">
    <property type="term" value="F:pyridoxamine phosphate oxidase activity"/>
    <property type="evidence" value="ECO:0007669"/>
    <property type="project" value="UniProtKB-UniRule"/>
</dbReference>
<dbReference type="EC" id="1.4.3.5" evidence="7"/>
<comment type="catalytic activity">
    <reaction evidence="7">
        <text>pyridoxamine 5'-phosphate + O2 + H2O = pyridoxal 5'-phosphate + H2O2 + NH4(+)</text>
        <dbReference type="Rhea" id="RHEA:15817"/>
        <dbReference type="ChEBI" id="CHEBI:15377"/>
        <dbReference type="ChEBI" id="CHEBI:15379"/>
        <dbReference type="ChEBI" id="CHEBI:16240"/>
        <dbReference type="ChEBI" id="CHEBI:28938"/>
        <dbReference type="ChEBI" id="CHEBI:58451"/>
        <dbReference type="ChEBI" id="CHEBI:597326"/>
        <dbReference type="EC" id="1.4.3.5"/>
    </reaction>
</comment>
<gene>
    <name evidence="7" type="primary">pdxH</name>
    <name evidence="12" type="ORF">LV84_02098</name>
</gene>
<evidence type="ECO:0000256" key="8">
    <source>
        <dbReference type="PIRSR" id="PIRSR000190-1"/>
    </source>
</evidence>
<comment type="subunit">
    <text evidence="2 7">Homodimer.</text>
</comment>
<comment type="similarity">
    <text evidence="1 7">Belongs to the pyridoxamine 5'-phosphate oxidase family.</text>
</comment>
<comment type="catalytic activity">
    <reaction evidence="7">
        <text>pyridoxine 5'-phosphate + O2 = pyridoxal 5'-phosphate + H2O2</text>
        <dbReference type="Rhea" id="RHEA:15149"/>
        <dbReference type="ChEBI" id="CHEBI:15379"/>
        <dbReference type="ChEBI" id="CHEBI:16240"/>
        <dbReference type="ChEBI" id="CHEBI:58589"/>
        <dbReference type="ChEBI" id="CHEBI:597326"/>
        <dbReference type="EC" id="1.4.3.5"/>
    </reaction>
</comment>
<dbReference type="PANTHER" id="PTHR10851:SF0">
    <property type="entry name" value="PYRIDOXINE-5'-PHOSPHATE OXIDASE"/>
    <property type="match status" value="1"/>
</dbReference>
<dbReference type="GO" id="GO:0010181">
    <property type="term" value="F:FMN binding"/>
    <property type="evidence" value="ECO:0007669"/>
    <property type="project" value="UniProtKB-UniRule"/>
</dbReference>
<dbReference type="NCBIfam" id="TIGR00558">
    <property type="entry name" value="pdxH"/>
    <property type="match status" value="1"/>
</dbReference>
<dbReference type="Pfam" id="PF10590">
    <property type="entry name" value="PNP_phzG_C"/>
    <property type="match status" value="1"/>
</dbReference>
<evidence type="ECO:0000256" key="4">
    <source>
        <dbReference type="ARBA" id="ARBA00022643"/>
    </source>
</evidence>
<evidence type="ECO:0000313" key="13">
    <source>
        <dbReference type="Proteomes" id="UP000249115"/>
    </source>
</evidence>
<feature type="binding site" evidence="7 9">
    <location>
        <position position="95"/>
    </location>
    <ligand>
        <name>FMN</name>
        <dbReference type="ChEBI" id="CHEBI:58210"/>
    </ligand>
</feature>
<dbReference type="InterPro" id="IPR019740">
    <property type="entry name" value="Pyridox_Oxase_CS"/>
</dbReference>
<feature type="domain" description="Pyridoxine 5'-phosphate oxidase dimerisation C-terminal" evidence="11">
    <location>
        <begin position="184"/>
        <end position="224"/>
    </location>
</feature>
<evidence type="ECO:0000256" key="2">
    <source>
        <dbReference type="ARBA" id="ARBA00011738"/>
    </source>
</evidence>
<sequence>MPIVILSSRIYQFPMDISAIRKDYSIKSLDINDVSVDPLKQFENWFEEAIQAEVLEVNAMTVSTVGLDGAPNARILLLKGVDSGFVFFTNYHSEKGKELEINNSASLTFFWPELERQVRVRGKVGKVTSEESDSYFFSRPIDSQIGAWVSPQSQEIHSREEINERKEQIINEFASKELVRPRHWGGYRLQPSIIEFWQGRPSRLHDRIKYEFQGGKWTMVRLAP</sequence>
<keyword evidence="4 7" id="KW-0288">FMN</keyword>
<organism evidence="12 13">
    <name type="scientific">Algoriphagus ratkowskyi</name>
    <dbReference type="NCBI Taxonomy" id="57028"/>
    <lineage>
        <taxon>Bacteria</taxon>
        <taxon>Pseudomonadati</taxon>
        <taxon>Bacteroidota</taxon>
        <taxon>Cytophagia</taxon>
        <taxon>Cytophagales</taxon>
        <taxon>Cyclobacteriaceae</taxon>
        <taxon>Algoriphagus</taxon>
    </lineage>
</organism>
<reference evidence="12 13" key="1">
    <citation type="submission" date="2018-06" db="EMBL/GenBank/DDBJ databases">
        <title>Genomic Encyclopedia of Archaeal and Bacterial Type Strains, Phase II (KMG-II): from individual species to whole genera.</title>
        <authorList>
            <person name="Goeker M."/>
        </authorList>
    </citation>
    <scope>NUCLEOTIDE SEQUENCE [LARGE SCALE GENOMIC DNA]</scope>
    <source>
        <strain evidence="12 13">DSM 22686</strain>
    </source>
</reference>
<dbReference type="UniPathway" id="UPA01068">
    <property type="reaction ID" value="UER00304"/>
</dbReference>
<keyword evidence="3 7" id="KW-0285">Flavoprotein</keyword>
<keyword evidence="6 7" id="KW-0664">Pyridoxine biosynthesis</keyword>
<dbReference type="AlphaFoldDB" id="A0A2W7R7Y4"/>
<dbReference type="InterPro" id="IPR019576">
    <property type="entry name" value="Pyridoxamine_oxidase_dimer_C"/>
</dbReference>
<feature type="binding site" evidence="7 8">
    <location>
        <begin position="203"/>
        <end position="205"/>
    </location>
    <ligand>
        <name>substrate</name>
    </ligand>
</feature>
<feature type="binding site" evidence="7 9">
    <location>
        <position position="207"/>
    </location>
    <ligand>
        <name>FMN</name>
        <dbReference type="ChEBI" id="CHEBI:58210"/>
    </ligand>
</feature>
<comment type="caution">
    <text evidence="12">The sequence shown here is derived from an EMBL/GenBank/DDBJ whole genome shotgun (WGS) entry which is preliminary data.</text>
</comment>
<dbReference type="Gene3D" id="2.30.110.10">
    <property type="entry name" value="Electron Transport, Fmn-binding Protein, Chain A"/>
    <property type="match status" value="1"/>
</dbReference>
<evidence type="ECO:0000313" key="12">
    <source>
        <dbReference type="EMBL" id="PZX56968.1"/>
    </source>
</evidence>
<dbReference type="Proteomes" id="UP000249115">
    <property type="component" value="Unassembled WGS sequence"/>
</dbReference>
<dbReference type="Pfam" id="PF01243">
    <property type="entry name" value="PNPOx_N"/>
    <property type="match status" value="1"/>
</dbReference>
<dbReference type="SUPFAM" id="SSF50475">
    <property type="entry name" value="FMN-binding split barrel"/>
    <property type="match status" value="1"/>
</dbReference>
<proteinExistence type="inferred from homology"/>
<dbReference type="PIRSF" id="PIRSF000190">
    <property type="entry name" value="Pyd_amn-ph_oxd"/>
    <property type="match status" value="1"/>
</dbReference>
<evidence type="ECO:0000256" key="5">
    <source>
        <dbReference type="ARBA" id="ARBA00023002"/>
    </source>
</evidence>
<feature type="binding site" evidence="7 9">
    <location>
        <begin position="74"/>
        <end position="79"/>
    </location>
    <ligand>
        <name>FMN</name>
        <dbReference type="ChEBI" id="CHEBI:58210"/>
    </ligand>
</feature>
<dbReference type="GO" id="GO:0008615">
    <property type="term" value="P:pyridoxine biosynthetic process"/>
    <property type="evidence" value="ECO:0007669"/>
    <property type="project" value="UniProtKB-UniRule"/>
</dbReference>
<comment type="pathway">
    <text evidence="7">Cofactor metabolism; pyridoxal 5'-phosphate salvage; pyridoxal 5'-phosphate from pyridoxine 5'-phosphate: step 1/1.</text>
</comment>
<keyword evidence="5 7" id="KW-0560">Oxidoreductase</keyword>
<feature type="binding site" evidence="7 9">
    <location>
        <position position="117"/>
    </location>
    <ligand>
        <name>FMN</name>
        <dbReference type="ChEBI" id="CHEBI:58210"/>
    </ligand>
</feature>